<dbReference type="EC" id="6.5.1.7" evidence="7"/>
<dbReference type="SUPFAM" id="SSF56091">
    <property type="entry name" value="DNA ligase/mRNA capping enzyme, catalytic domain"/>
    <property type="match status" value="1"/>
</dbReference>
<dbReference type="Pfam" id="PF14743">
    <property type="entry name" value="DNA_ligase_OB_2"/>
    <property type="match status" value="1"/>
</dbReference>
<dbReference type="Gene3D" id="3.30.470.30">
    <property type="entry name" value="DNA ligase/mRNA capping enzyme"/>
    <property type="match status" value="1"/>
</dbReference>
<dbReference type="InterPro" id="IPR050326">
    <property type="entry name" value="NAD_dep_DNA_ligaseB"/>
</dbReference>
<evidence type="ECO:0000313" key="8">
    <source>
        <dbReference type="Proteomes" id="UP001180487"/>
    </source>
</evidence>
<keyword evidence="2" id="KW-0235">DNA replication</keyword>
<dbReference type="CDD" id="cd07896">
    <property type="entry name" value="Adenylation_kDNA_ligase_like"/>
    <property type="match status" value="1"/>
</dbReference>
<evidence type="ECO:0000256" key="4">
    <source>
        <dbReference type="ARBA" id="ARBA00023204"/>
    </source>
</evidence>
<dbReference type="InterPro" id="IPR012340">
    <property type="entry name" value="NA-bd_OB-fold"/>
</dbReference>
<dbReference type="EMBL" id="JAVDXT010000001">
    <property type="protein sequence ID" value="MDR7376918.1"/>
    <property type="molecule type" value="Genomic_DNA"/>
</dbReference>
<proteinExistence type="predicted"/>
<dbReference type="CDD" id="cd08041">
    <property type="entry name" value="OBF_kDNA_ligase_like"/>
    <property type="match status" value="1"/>
</dbReference>
<keyword evidence="8" id="KW-1185">Reference proteome</keyword>
<reference evidence="7 8" key="1">
    <citation type="submission" date="2023-07" db="EMBL/GenBank/DDBJ databases">
        <title>Sorghum-associated microbial communities from plants grown in Nebraska, USA.</title>
        <authorList>
            <person name="Schachtman D."/>
        </authorList>
    </citation>
    <scope>NUCLEOTIDE SEQUENCE [LARGE SCALE GENOMIC DNA]</scope>
    <source>
        <strain evidence="7 8">BE313</strain>
    </source>
</reference>
<keyword evidence="3" id="KW-0227">DNA damage</keyword>
<keyword evidence="1 7" id="KW-0436">Ligase</keyword>
<dbReference type="RefSeq" id="WP_310372218.1">
    <property type="nucleotide sequence ID" value="NZ_JAVDXT010000001.1"/>
</dbReference>
<dbReference type="Gene3D" id="3.30.1490.70">
    <property type="match status" value="1"/>
</dbReference>
<dbReference type="NCBIfam" id="NF006592">
    <property type="entry name" value="PRK09125.1"/>
    <property type="match status" value="1"/>
</dbReference>
<sequence length="283" mass="31019">MHTPPSAPLLRRTLLLIAAASAAPRWVWAEAPPLMLPKVYKPGVALHGYWVSEKYDGVRGYWDGKQLWTRGGQAITPPAWFTAGWPAVAMDGELWAGRGAFASAVSTVRQQAAADAAWRQMQFMVFDLPAHGAIFDLRLAALQELPLPPWVQPVKQSRIASPAALQALLHKTVQGGGEGLVLHRGESLYVGQRSDDLLKFKPFDDAEARVVGHIAGQGKYKGLLGALLVETPEGLRFKLGTGLSDAQRRDPPPVGSWVTYRFRDTNPSGIPRFASFLRLREEV</sequence>
<dbReference type="InterPro" id="IPR029319">
    <property type="entry name" value="DNA_ligase_OB"/>
</dbReference>
<feature type="domain" description="DNA ligase OB-like" evidence="6">
    <location>
        <begin position="216"/>
        <end position="280"/>
    </location>
</feature>
<evidence type="ECO:0000256" key="5">
    <source>
        <dbReference type="SAM" id="SignalP"/>
    </source>
</evidence>
<feature type="signal peptide" evidence="5">
    <location>
        <begin position="1"/>
        <end position="29"/>
    </location>
</feature>
<dbReference type="EC" id="6.5.1.6" evidence="7"/>
<dbReference type="PANTHER" id="PTHR47810:SF1">
    <property type="entry name" value="DNA LIGASE B"/>
    <property type="match status" value="1"/>
</dbReference>
<dbReference type="Proteomes" id="UP001180487">
    <property type="component" value="Unassembled WGS sequence"/>
</dbReference>
<feature type="chain" id="PRO_5047297448" evidence="5">
    <location>
        <begin position="30"/>
        <end position="283"/>
    </location>
</feature>
<organism evidence="7 8">
    <name type="scientific">Rhodoferax ferrireducens</name>
    <dbReference type="NCBI Taxonomy" id="192843"/>
    <lineage>
        <taxon>Bacteria</taxon>
        <taxon>Pseudomonadati</taxon>
        <taxon>Pseudomonadota</taxon>
        <taxon>Betaproteobacteria</taxon>
        <taxon>Burkholderiales</taxon>
        <taxon>Comamonadaceae</taxon>
        <taxon>Rhodoferax</taxon>
    </lineage>
</organism>
<keyword evidence="4" id="KW-0234">DNA repair</keyword>
<name>A0ABU2C6F6_9BURK</name>
<dbReference type="Gene3D" id="2.40.50.140">
    <property type="entry name" value="Nucleic acid-binding proteins"/>
    <property type="match status" value="1"/>
</dbReference>
<dbReference type="GO" id="GO:0003910">
    <property type="term" value="F:DNA ligase (ATP) activity"/>
    <property type="evidence" value="ECO:0007669"/>
    <property type="project" value="UniProtKB-EC"/>
</dbReference>
<dbReference type="SUPFAM" id="SSF50249">
    <property type="entry name" value="Nucleic acid-binding proteins"/>
    <property type="match status" value="1"/>
</dbReference>
<comment type="caution">
    <text evidence="7">The sequence shown here is derived from an EMBL/GenBank/DDBJ whole genome shotgun (WGS) entry which is preliminary data.</text>
</comment>
<accession>A0ABU2C6F6</accession>
<keyword evidence="5" id="KW-0732">Signal</keyword>
<dbReference type="EC" id="6.5.1.1" evidence="7"/>
<protein>
    <submittedName>
        <fullName evidence="7">DNA ligase-1</fullName>
        <ecNumber evidence="7">6.5.1.1</ecNumber>
        <ecNumber evidence="7">6.5.1.6</ecNumber>
        <ecNumber evidence="7">6.5.1.7</ecNumber>
    </submittedName>
</protein>
<dbReference type="PANTHER" id="PTHR47810">
    <property type="entry name" value="DNA LIGASE"/>
    <property type="match status" value="1"/>
</dbReference>
<gene>
    <name evidence="7" type="ORF">J2X19_001576</name>
</gene>
<evidence type="ECO:0000259" key="6">
    <source>
        <dbReference type="Pfam" id="PF14743"/>
    </source>
</evidence>
<evidence type="ECO:0000313" key="7">
    <source>
        <dbReference type="EMBL" id="MDR7376918.1"/>
    </source>
</evidence>
<evidence type="ECO:0000256" key="3">
    <source>
        <dbReference type="ARBA" id="ARBA00022763"/>
    </source>
</evidence>
<evidence type="ECO:0000256" key="1">
    <source>
        <dbReference type="ARBA" id="ARBA00022598"/>
    </source>
</evidence>
<evidence type="ECO:0000256" key="2">
    <source>
        <dbReference type="ARBA" id="ARBA00022705"/>
    </source>
</evidence>